<keyword evidence="2" id="KW-0378">Hydrolase</keyword>
<sequence>MSNTRKLAFLREGSIIAPAGHGKTEEIAKAAAHGTRSLILTHTHAGVHAIKSRLKRMGVSQSATIVDTIAGWAMRYANAFPRTATPPNGMPRNAGEWTCLYDGAHRLLQISAIKRVVEASYDRVFIDEYQDCEAGQHQIAIALSKILPTVVLGDPMQGIFEFTGSIVSWNRDVLPVFPELMSLDRPWRWEKKNEDLGNWIAQVRQKLLRGERIDLWDAPVKFIESDDQFDMGAFFDDFDSRDGSVAAIHCWRQTCNQLAKASRGAYQSIEEVAAARLMAFAQQWDAAEDGAEQLTAIRQLRDECVHIKPSVEHQEGASSDAEVLARIKSLAEVVKKGDAPGAASAIINLSRKLSNWRVYRGELWRDAERTLEELARGRAGSAVAGATAVRQRVSLTGRSPHKRIISTPLLLKGLEFDHVVLPYATHFAQQRLAAAKLFYVAISRATRTLTVSGRERFLQFPVPTL</sequence>
<dbReference type="Pfam" id="PF00580">
    <property type="entry name" value="UvrD-helicase"/>
    <property type="match status" value="1"/>
</dbReference>
<dbReference type="PANTHER" id="PTHR11070:SF2">
    <property type="entry name" value="ATP-DEPENDENT DNA HELICASE SRS2"/>
    <property type="match status" value="1"/>
</dbReference>
<keyword evidence="4" id="KW-0067">ATP-binding</keyword>
<dbReference type="Proteomes" id="UP000238169">
    <property type="component" value="Unassembled WGS sequence"/>
</dbReference>
<evidence type="ECO:0000256" key="1">
    <source>
        <dbReference type="ARBA" id="ARBA00022741"/>
    </source>
</evidence>
<evidence type="ECO:0000313" key="8">
    <source>
        <dbReference type="Proteomes" id="UP000238169"/>
    </source>
</evidence>
<dbReference type="GO" id="GO:0005524">
    <property type="term" value="F:ATP binding"/>
    <property type="evidence" value="ECO:0007669"/>
    <property type="project" value="UniProtKB-KW"/>
</dbReference>
<dbReference type="PANTHER" id="PTHR11070">
    <property type="entry name" value="UVRD / RECB / PCRA DNA HELICASE FAMILY MEMBER"/>
    <property type="match status" value="1"/>
</dbReference>
<evidence type="ECO:0000259" key="6">
    <source>
        <dbReference type="Pfam" id="PF00580"/>
    </source>
</evidence>
<dbReference type="GO" id="GO:0043138">
    <property type="term" value="F:3'-5' DNA helicase activity"/>
    <property type="evidence" value="ECO:0007669"/>
    <property type="project" value="TreeGrafter"/>
</dbReference>
<proteinExistence type="predicted"/>
<feature type="domain" description="UvrD-like helicase ATP-binding" evidence="6">
    <location>
        <begin position="111"/>
        <end position="165"/>
    </location>
</feature>
<keyword evidence="1" id="KW-0547">Nucleotide-binding</keyword>
<dbReference type="OrthoDB" id="7211215at2"/>
<dbReference type="EMBL" id="OGTP01000005">
    <property type="protein sequence ID" value="SPB14780.1"/>
    <property type="molecule type" value="Genomic_DNA"/>
</dbReference>
<dbReference type="GO" id="GO:0000725">
    <property type="term" value="P:recombinational repair"/>
    <property type="evidence" value="ECO:0007669"/>
    <property type="project" value="TreeGrafter"/>
</dbReference>
<dbReference type="GO" id="GO:0003677">
    <property type="term" value="F:DNA binding"/>
    <property type="evidence" value="ECO:0007669"/>
    <property type="project" value="InterPro"/>
</dbReference>
<dbReference type="Gene3D" id="3.40.50.300">
    <property type="entry name" value="P-loop containing nucleotide triphosphate hydrolases"/>
    <property type="match status" value="2"/>
</dbReference>
<evidence type="ECO:0000256" key="3">
    <source>
        <dbReference type="ARBA" id="ARBA00022806"/>
    </source>
</evidence>
<evidence type="ECO:0000256" key="2">
    <source>
        <dbReference type="ARBA" id="ARBA00022801"/>
    </source>
</evidence>
<protein>
    <recommendedName>
        <fullName evidence="5">DNA 3'-5' helicase II</fullName>
    </recommendedName>
</protein>
<dbReference type="SUPFAM" id="SSF52540">
    <property type="entry name" value="P-loop containing nucleoside triphosphate hydrolases"/>
    <property type="match status" value="1"/>
</dbReference>
<name>A0A2U3I3U9_9BURK</name>
<evidence type="ECO:0000256" key="5">
    <source>
        <dbReference type="ARBA" id="ARBA00034923"/>
    </source>
</evidence>
<dbReference type="InterPro" id="IPR027417">
    <property type="entry name" value="P-loop_NTPase"/>
</dbReference>
<organism evidence="7 8">
    <name type="scientific">Caballeronia novacaledonica</name>
    <dbReference type="NCBI Taxonomy" id="1544861"/>
    <lineage>
        <taxon>Bacteria</taxon>
        <taxon>Pseudomonadati</taxon>
        <taxon>Pseudomonadota</taxon>
        <taxon>Betaproteobacteria</taxon>
        <taxon>Burkholderiales</taxon>
        <taxon>Burkholderiaceae</taxon>
        <taxon>Caballeronia</taxon>
    </lineage>
</organism>
<accession>A0A2U3I3U9</accession>
<dbReference type="InterPro" id="IPR014016">
    <property type="entry name" value="UvrD-like_ATP-bd"/>
</dbReference>
<dbReference type="GO" id="GO:0016787">
    <property type="term" value="F:hydrolase activity"/>
    <property type="evidence" value="ECO:0007669"/>
    <property type="project" value="UniProtKB-KW"/>
</dbReference>
<dbReference type="AlphaFoldDB" id="A0A2U3I3U9"/>
<gene>
    <name evidence="7" type="ORF">NOV72_02012</name>
</gene>
<evidence type="ECO:0000256" key="4">
    <source>
        <dbReference type="ARBA" id="ARBA00022840"/>
    </source>
</evidence>
<evidence type="ECO:0000313" key="7">
    <source>
        <dbReference type="EMBL" id="SPB14780.1"/>
    </source>
</evidence>
<keyword evidence="8" id="KW-1185">Reference proteome</keyword>
<dbReference type="InterPro" id="IPR000212">
    <property type="entry name" value="DNA_helicase_UvrD/REP"/>
</dbReference>
<keyword evidence="3" id="KW-0347">Helicase</keyword>
<reference evidence="8" key="1">
    <citation type="submission" date="2018-01" db="EMBL/GenBank/DDBJ databases">
        <authorList>
            <person name="Peeters C."/>
        </authorList>
    </citation>
    <scope>NUCLEOTIDE SEQUENCE [LARGE SCALE GENOMIC DNA]</scope>
</reference>